<feature type="signal peptide" evidence="2">
    <location>
        <begin position="1"/>
        <end position="38"/>
    </location>
</feature>
<name>A0A6J4IG57_9BACT</name>
<evidence type="ECO:0000256" key="2">
    <source>
        <dbReference type="SAM" id="SignalP"/>
    </source>
</evidence>
<evidence type="ECO:0000256" key="1">
    <source>
        <dbReference type="SAM" id="MobiDB-lite"/>
    </source>
</evidence>
<feature type="chain" id="PRO_5026865914" evidence="2">
    <location>
        <begin position="39"/>
        <end position="659"/>
    </location>
</feature>
<protein>
    <submittedName>
        <fullName evidence="4">GH55</fullName>
    </submittedName>
</protein>
<evidence type="ECO:0000259" key="3">
    <source>
        <dbReference type="Pfam" id="PF12708"/>
    </source>
</evidence>
<dbReference type="AlphaFoldDB" id="A0A6J4IG57"/>
<dbReference type="InterPro" id="IPR012334">
    <property type="entry name" value="Pectin_lyas_fold"/>
</dbReference>
<accession>A0A6J4IG57</accession>
<dbReference type="EMBL" id="CADCTO010000235">
    <property type="protein sequence ID" value="CAA9249344.1"/>
    <property type="molecule type" value="Genomic_DNA"/>
</dbReference>
<reference evidence="4" key="1">
    <citation type="submission" date="2020-02" db="EMBL/GenBank/DDBJ databases">
        <authorList>
            <person name="Meier V. D."/>
        </authorList>
    </citation>
    <scope>NUCLEOTIDE SEQUENCE</scope>
    <source>
        <strain evidence="4">AVDCRST_MAG63</strain>
    </source>
</reference>
<evidence type="ECO:0000313" key="4">
    <source>
        <dbReference type="EMBL" id="CAA9249344.1"/>
    </source>
</evidence>
<dbReference type="InterPro" id="IPR011050">
    <property type="entry name" value="Pectin_lyase_fold/virulence"/>
</dbReference>
<dbReference type="SUPFAM" id="SSF51126">
    <property type="entry name" value="Pectin lyase-like"/>
    <property type="match status" value="2"/>
</dbReference>
<keyword evidence="2" id="KW-0732">Signal</keyword>
<proteinExistence type="predicted"/>
<organism evidence="4">
    <name type="scientific">uncultured Armatimonadetes bacterium</name>
    <dbReference type="NCBI Taxonomy" id="157466"/>
    <lineage>
        <taxon>Bacteria</taxon>
        <taxon>Bacillati</taxon>
        <taxon>Armatimonadota</taxon>
        <taxon>environmental samples</taxon>
    </lineage>
</organism>
<gene>
    <name evidence="4" type="ORF">AVDCRST_MAG63-1851</name>
</gene>
<dbReference type="Gene3D" id="2.160.20.10">
    <property type="entry name" value="Single-stranded right-handed beta-helix, Pectin lyase-like"/>
    <property type="match status" value="2"/>
</dbReference>
<feature type="region of interest" description="Disordered" evidence="1">
    <location>
        <begin position="133"/>
        <end position="157"/>
    </location>
</feature>
<sequence>MPFRHLLGPWSGARTAQALWTRFGALAACLSAATPAPAENIVYPAGAGVFNVRDARFGARGDGKTDDTAAIRKALAEGLWQHRVVYLPRGTYLVSDTLRWNDGRQNNTRGWGPWLQLQGQSRTGTVIKLKDRAPGFGDAGAPRPVVQTGSGGSHGNKQYTEGEGNEAFENHIRNLTVDVGAGNPGAVGIDYQASNVGAMRHVSIRSSDPRGAGYCGVSLTRRDNGPGLLKDVSVDGFRFGVRTGQEIAQFVLEDVTLAGQGEAGVWVRDSVLAVRKLTSRNSVPAVRVSGVALLVLLDSQLLGGAGGGAAAVEAEGNEARLFLRRLRTQGYAASVTSRGQADKRTAIRQWLSDAPFGPSARAGAAPPPLDLPVRETPVFEDSNPRNWADAGAPSGSDDTRAVQAAMDSGKATVYFRHGTYRLRDTITVPAHVRRVLGVGTQLDAPERLPGGRPMFRVAGGTAKGLTIFDRFTCGARGGFLVEHASPRAVVLRDILPFDAMVYRNRAGAGPLFIEDVSGAGYRFDHPTRVWARQWNFEGAGEPKVVNNGATIWALGWKHEGHETLIENRSGGRMELLGGFAYTFGVDPQKPAFVNEDASLALSFAGTTYAGEAGFFRVLVRDTRGGRTREFRRADAFGRGAAASVPLYVSVTPSPPRPAP</sequence>
<feature type="region of interest" description="Disordered" evidence="1">
    <location>
        <begin position="378"/>
        <end position="399"/>
    </location>
</feature>
<dbReference type="InterPro" id="IPR024535">
    <property type="entry name" value="RHGA/B-epi-like_pectate_lyase"/>
</dbReference>
<feature type="domain" description="Rhamnogalacturonase A/B/Epimerase-like pectate lyase" evidence="3">
    <location>
        <begin position="50"/>
        <end position="267"/>
    </location>
</feature>
<dbReference type="Pfam" id="PF12708">
    <property type="entry name" value="Pect-lyase_RHGA_epim"/>
    <property type="match status" value="1"/>
</dbReference>